<dbReference type="OrthoDB" id="9806342at2"/>
<dbReference type="PANTHER" id="PTHR10587">
    <property type="entry name" value="GLYCOSYL TRANSFERASE-RELATED"/>
    <property type="match status" value="1"/>
</dbReference>
<gene>
    <name evidence="6" type="ORF">E6C60_1820</name>
</gene>
<dbReference type="Gene3D" id="3.20.20.370">
    <property type="entry name" value="Glycoside hydrolase/deacetylase"/>
    <property type="match status" value="1"/>
</dbReference>
<keyword evidence="2" id="KW-0378">Hydrolase</keyword>
<dbReference type="RefSeq" id="WP_138225546.1">
    <property type="nucleotide sequence ID" value="NZ_CP040396.1"/>
</dbReference>
<keyword evidence="7" id="KW-1185">Reference proteome</keyword>
<dbReference type="GO" id="GO:0005975">
    <property type="term" value="P:carbohydrate metabolic process"/>
    <property type="evidence" value="ECO:0007669"/>
    <property type="project" value="InterPro"/>
</dbReference>
<feature type="compositionally biased region" description="Basic and acidic residues" evidence="3">
    <location>
        <begin position="95"/>
        <end position="109"/>
    </location>
</feature>
<feature type="region of interest" description="Disordered" evidence="3">
    <location>
        <begin position="19"/>
        <end position="113"/>
    </location>
</feature>
<dbReference type="EMBL" id="CP040396">
    <property type="protein sequence ID" value="QCT02535.1"/>
    <property type="molecule type" value="Genomic_DNA"/>
</dbReference>
<proteinExistence type="predicted"/>
<dbReference type="CDD" id="cd10917">
    <property type="entry name" value="CE4_NodB_like_6s_7s"/>
    <property type="match status" value="1"/>
</dbReference>
<sequence>MVKQTAVLLLAACLTLTACSQSEPVPESTETSSQPGQQEDSGTSNEASGQSPEDTMKDQTETPTEAPSTGDRQDSPASSEESEASNDSQDLATEGEDHQGEAEPRKNTDQGEQPEVAVMRYHMNKIYNIVPSEESAPEKVVLLTFDDGPKEEEMLLQLLDTLDKHDAKAIFFVNGYRVEENPELLKLIHDRGQTIGNHSWDHINLKKENPASVKQQIEDVQQIVEQEIGVKPRFFRPPFGSGGDTVKQTAKENDLLFMTWSNGSLDWDASTRNKPEAVIRNVMEQLHPGSNILMHELPWTVDALDELLTQLKSKGYGFVNPEEIEPEMK</sequence>
<dbReference type="AlphaFoldDB" id="A0A4P8XJI2"/>
<feature type="compositionally biased region" description="Low complexity" evidence="3">
    <location>
        <begin position="75"/>
        <end position="90"/>
    </location>
</feature>
<reference evidence="6 7" key="1">
    <citation type="submission" date="2019-05" db="EMBL/GenBank/DDBJ databases">
        <authorList>
            <person name="Chen C."/>
        </authorList>
    </citation>
    <scope>NUCLEOTIDE SEQUENCE [LARGE SCALE GENOMIC DNA]</scope>
    <source>
        <strain evidence="6 7">HB172198</strain>
    </source>
</reference>
<feature type="compositionally biased region" description="Polar residues" evidence="3">
    <location>
        <begin position="36"/>
        <end position="53"/>
    </location>
</feature>
<evidence type="ECO:0000256" key="4">
    <source>
        <dbReference type="SAM" id="SignalP"/>
    </source>
</evidence>
<dbReference type="GO" id="GO:0016810">
    <property type="term" value="F:hydrolase activity, acting on carbon-nitrogen (but not peptide) bonds"/>
    <property type="evidence" value="ECO:0007669"/>
    <property type="project" value="InterPro"/>
</dbReference>
<evidence type="ECO:0000256" key="3">
    <source>
        <dbReference type="SAM" id="MobiDB-lite"/>
    </source>
</evidence>
<accession>A0A4P8XJI2</accession>
<dbReference type="KEGG" id="palo:E6C60_1820"/>
<dbReference type="SUPFAM" id="SSF88713">
    <property type="entry name" value="Glycoside hydrolase/deacetylase"/>
    <property type="match status" value="1"/>
</dbReference>
<keyword evidence="4" id="KW-0732">Signal</keyword>
<feature type="compositionally biased region" description="Low complexity" evidence="3">
    <location>
        <begin position="19"/>
        <end position="35"/>
    </location>
</feature>
<feature type="chain" id="PRO_5038751829" evidence="4">
    <location>
        <begin position="21"/>
        <end position="329"/>
    </location>
</feature>
<dbReference type="Pfam" id="PF01522">
    <property type="entry name" value="Polysacc_deac_1"/>
    <property type="match status" value="1"/>
</dbReference>
<evidence type="ECO:0000313" key="6">
    <source>
        <dbReference type="EMBL" id="QCT02535.1"/>
    </source>
</evidence>
<dbReference type="InterPro" id="IPR050248">
    <property type="entry name" value="Polysacc_deacetylase_ArnD"/>
</dbReference>
<keyword evidence="1" id="KW-0479">Metal-binding</keyword>
<feature type="signal peptide" evidence="4">
    <location>
        <begin position="1"/>
        <end position="20"/>
    </location>
</feature>
<dbReference type="GO" id="GO:0016020">
    <property type="term" value="C:membrane"/>
    <property type="evidence" value="ECO:0007669"/>
    <property type="project" value="TreeGrafter"/>
</dbReference>
<evidence type="ECO:0000256" key="2">
    <source>
        <dbReference type="ARBA" id="ARBA00022801"/>
    </source>
</evidence>
<dbReference type="InterPro" id="IPR011330">
    <property type="entry name" value="Glyco_hydro/deAcase_b/a-brl"/>
</dbReference>
<evidence type="ECO:0000256" key="1">
    <source>
        <dbReference type="ARBA" id="ARBA00022723"/>
    </source>
</evidence>
<organism evidence="6 7">
    <name type="scientific">Paenibacillus algicola</name>
    <dbReference type="NCBI Taxonomy" id="2565926"/>
    <lineage>
        <taxon>Bacteria</taxon>
        <taxon>Bacillati</taxon>
        <taxon>Bacillota</taxon>
        <taxon>Bacilli</taxon>
        <taxon>Bacillales</taxon>
        <taxon>Paenibacillaceae</taxon>
        <taxon>Paenibacillus</taxon>
    </lineage>
</organism>
<dbReference type="InterPro" id="IPR002509">
    <property type="entry name" value="NODB_dom"/>
</dbReference>
<protein>
    <submittedName>
        <fullName evidence="6">Polysaccharide deacetylase</fullName>
    </submittedName>
</protein>
<evidence type="ECO:0000313" key="7">
    <source>
        <dbReference type="Proteomes" id="UP000300879"/>
    </source>
</evidence>
<dbReference type="GO" id="GO:0046872">
    <property type="term" value="F:metal ion binding"/>
    <property type="evidence" value="ECO:0007669"/>
    <property type="project" value="UniProtKB-KW"/>
</dbReference>
<dbReference type="PROSITE" id="PS51677">
    <property type="entry name" value="NODB"/>
    <property type="match status" value="1"/>
</dbReference>
<evidence type="ECO:0000259" key="5">
    <source>
        <dbReference type="PROSITE" id="PS51677"/>
    </source>
</evidence>
<dbReference type="PANTHER" id="PTHR10587:SF133">
    <property type="entry name" value="CHITIN DEACETYLASE 1-RELATED"/>
    <property type="match status" value="1"/>
</dbReference>
<dbReference type="Proteomes" id="UP000300879">
    <property type="component" value="Chromosome"/>
</dbReference>
<feature type="domain" description="NodB homology" evidence="5">
    <location>
        <begin position="139"/>
        <end position="319"/>
    </location>
</feature>
<name>A0A4P8XJI2_9BACL</name>
<dbReference type="PROSITE" id="PS51257">
    <property type="entry name" value="PROKAR_LIPOPROTEIN"/>
    <property type="match status" value="1"/>
</dbReference>